<dbReference type="NCBIfam" id="TIGR03705">
    <property type="entry name" value="poly_P_kin"/>
    <property type="match status" value="1"/>
</dbReference>
<keyword evidence="6 7" id="KW-0460">Magnesium</keyword>
<keyword evidence="4 7" id="KW-0418">Kinase</keyword>
<dbReference type="GO" id="GO:0008976">
    <property type="term" value="F:polyphosphate kinase activity"/>
    <property type="evidence" value="ECO:0007669"/>
    <property type="project" value="UniProtKB-UniRule"/>
</dbReference>
<keyword evidence="7" id="KW-0479">Metal-binding</keyword>
<comment type="PTM">
    <text evidence="7 8">An intermediate of this reaction is the autophosphorylated ppk in which a phosphate is covalently linked to a histidine residue through a N-P bond.</text>
</comment>
<dbReference type="InterPro" id="IPR036832">
    <property type="entry name" value="PPK_N_dom_sf"/>
</dbReference>
<sequence length="706" mass="81365">MKDNFVPRDISWLSFNARVLQEANDPSVPLHERIRFLGIHSNNQDEFFRVRVAALSRIVALGDKRNASTKRATLKLEQEAAQELEEIQAIVMQQQSEFNRIWNNIQQELTLHKVFIKTNENLTKQQKEFVETYFDEVVESNVIPLLVDNHRKLPYLRDKSLYLGIVMRKKETAYDQRFALIEIPVFAVGRFVLLPSDEGESNIILLEDIIRYNLRYIFAYFGYDTFDAHIFKVTKDAEFDEDNDINTTLVEKIEKAVRNRRKGKPVRFVYDKNMNETLLNFLIRKLSLSHKDNIIPGGRIHNFRHFMDFPDVLKDKNARSNKPFSPPGLDTLERITDIITRKDVLISTPYHSFTPIITLLREAAMDPDVTTIKVAAYRLAENSKIVNALVNAVRNGKAVTVMLELKARFDEENNLEWKEKLEIEGVKVLIGVPHMKVHAKIAIIKKKVGRKILQYGFVGTGNLNEKTAKIYGDHFLLTCNRKVMADINKIFKYIESYKTLSIDYLKSCKTLLVSPVSMRSGMMALIDNEIKAAKAKKPAEIILKINSLSDHTLINKLYEAASAGVKVKMIVRGIFCAITENKKFKQNIYAISIVDEYLEHARVFVFHNNGNAKIYIGSADWMVRNLDHRIEAAIEITDAAIKKELIDILNIQLNDNVKARLHNKNNQYVVKKGDNAVRSQLEIYNYLNAKLRNDTAEVRPKKIRTK</sequence>
<feature type="binding site" evidence="7">
    <location>
        <position position="471"/>
    </location>
    <ligand>
        <name>ATP</name>
        <dbReference type="ChEBI" id="CHEBI:30616"/>
    </ligand>
</feature>
<feature type="binding site" evidence="7">
    <location>
        <position position="43"/>
    </location>
    <ligand>
        <name>ATP</name>
        <dbReference type="ChEBI" id="CHEBI:30616"/>
    </ligand>
</feature>
<accession>A0AAE3ILF7</accession>
<feature type="active site" description="Phosphohistidine intermediate" evidence="7">
    <location>
        <position position="438"/>
    </location>
</feature>
<evidence type="ECO:0000256" key="2">
    <source>
        <dbReference type="ARBA" id="ARBA00022679"/>
    </source>
</evidence>
<reference evidence="10" key="1">
    <citation type="submission" date="2022-10" db="EMBL/GenBank/DDBJ databases">
        <authorList>
            <person name="Kim H.S."/>
            <person name="Kim J.-S."/>
            <person name="Suh M.K."/>
            <person name="Eom M.K."/>
            <person name="Lee J.-S."/>
        </authorList>
    </citation>
    <scope>NUCLEOTIDE SEQUENCE</scope>
    <source>
        <strain evidence="10">LIP-5</strain>
    </source>
</reference>
<dbReference type="Pfam" id="PF13089">
    <property type="entry name" value="PP_kinase_N"/>
    <property type="match status" value="1"/>
</dbReference>
<dbReference type="PANTHER" id="PTHR30218">
    <property type="entry name" value="POLYPHOSPHATE KINASE"/>
    <property type="match status" value="1"/>
</dbReference>
<protein>
    <recommendedName>
        <fullName evidence="7 8">Polyphosphate kinase</fullName>
        <ecNumber evidence="7 8">2.7.4.1</ecNumber>
    </recommendedName>
    <alternativeName>
        <fullName evidence="7">ATP-polyphosphate phosphotransferase</fullName>
    </alternativeName>
    <alternativeName>
        <fullName evidence="7">Polyphosphoric acid kinase</fullName>
    </alternativeName>
</protein>
<evidence type="ECO:0000259" key="9">
    <source>
        <dbReference type="PROSITE" id="PS50035"/>
    </source>
</evidence>
<dbReference type="Gene3D" id="3.30.1840.10">
    <property type="entry name" value="Polyphosphate kinase middle domain"/>
    <property type="match status" value="1"/>
</dbReference>
<dbReference type="Proteomes" id="UP001209317">
    <property type="component" value="Unassembled WGS sequence"/>
</dbReference>
<dbReference type="SUPFAM" id="SSF140356">
    <property type="entry name" value="PPK N-terminal domain-like"/>
    <property type="match status" value="1"/>
</dbReference>
<comment type="cofactor">
    <cofactor evidence="7">
        <name>Mg(2+)</name>
        <dbReference type="ChEBI" id="CHEBI:18420"/>
    </cofactor>
</comment>
<dbReference type="InterPro" id="IPR003414">
    <property type="entry name" value="PP_kinase"/>
</dbReference>
<keyword evidence="3 7" id="KW-0547">Nucleotide-binding</keyword>
<dbReference type="GO" id="GO:0006799">
    <property type="term" value="P:polyphosphate biosynthetic process"/>
    <property type="evidence" value="ECO:0007669"/>
    <property type="project" value="UniProtKB-UniRule"/>
</dbReference>
<dbReference type="SUPFAM" id="SSF143724">
    <property type="entry name" value="PHP14-like"/>
    <property type="match status" value="1"/>
</dbReference>
<dbReference type="InterPro" id="IPR041108">
    <property type="entry name" value="PP_kinase_C_1"/>
</dbReference>
<dbReference type="Gene3D" id="1.20.58.310">
    <property type="entry name" value="Polyphosphate kinase N-terminal domain"/>
    <property type="match status" value="1"/>
</dbReference>
<evidence type="ECO:0000256" key="5">
    <source>
        <dbReference type="ARBA" id="ARBA00022840"/>
    </source>
</evidence>
<dbReference type="EMBL" id="JAOTPL010000004">
    <property type="protein sequence ID" value="MCU7693844.1"/>
    <property type="molecule type" value="Genomic_DNA"/>
</dbReference>
<dbReference type="Pfam" id="PF17941">
    <property type="entry name" value="PP_kinase_C_1"/>
    <property type="match status" value="1"/>
</dbReference>
<feature type="binding site" evidence="7">
    <location>
        <position position="378"/>
    </location>
    <ligand>
        <name>Mg(2+)</name>
        <dbReference type="ChEBI" id="CHEBI:18420"/>
    </ligand>
</feature>
<keyword evidence="2 7" id="KW-0808">Transferase</keyword>
<keyword evidence="11" id="KW-1185">Reference proteome</keyword>
<feature type="domain" description="PLD phosphodiesterase" evidence="9">
    <location>
        <begin position="433"/>
        <end position="467"/>
    </location>
</feature>
<keyword evidence="1 7" id="KW-0597">Phosphoprotein</keyword>
<dbReference type="PROSITE" id="PS50035">
    <property type="entry name" value="PLD"/>
    <property type="match status" value="2"/>
</dbReference>
<organism evidence="10 11">
    <name type="scientific">Haoranjiania flava</name>
    <dbReference type="NCBI Taxonomy" id="1856322"/>
    <lineage>
        <taxon>Bacteria</taxon>
        <taxon>Pseudomonadati</taxon>
        <taxon>Bacteroidota</taxon>
        <taxon>Chitinophagia</taxon>
        <taxon>Chitinophagales</taxon>
        <taxon>Chitinophagaceae</taxon>
        <taxon>Haoranjiania</taxon>
    </lineage>
</organism>
<evidence type="ECO:0000256" key="3">
    <source>
        <dbReference type="ARBA" id="ARBA00022741"/>
    </source>
</evidence>
<comment type="caution">
    <text evidence="10">The sequence shown here is derived from an EMBL/GenBank/DDBJ whole genome shotgun (WGS) entry which is preliminary data.</text>
</comment>
<dbReference type="InterPro" id="IPR024953">
    <property type="entry name" value="PP_kinase_middle"/>
</dbReference>
<dbReference type="InterPro" id="IPR036830">
    <property type="entry name" value="PP_kinase_middle_dom_sf"/>
</dbReference>
<comment type="similarity">
    <text evidence="7 8">Belongs to the polyphosphate kinase 1 (PPK1) family.</text>
</comment>
<dbReference type="Pfam" id="PF02503">
    <property type="entry name" value="PP_kinase"/>
    <property type="match status" value="1"/>
</dbReference>
<dbReference type="AlphaFoldDB" id="A0AAE3ILF7"/>
<feature type="binding site" evidence="7">
    <location>
        <position position="408"/>
    </location>
    <ligand>
        <name>Mg(2+)</name>
        <dbReference type="ChEBI" id="CHEBI:18420"/>
    </ligand>
</feature>
<evidence type="ECO:0000256" key="6">
    <source>
        <dbReference type="ARBA" id="ARBA00022842"/>
    </source>
</evidence>
<keyword evidence="5 7" id="KW-0067">ATP-binding</keyword>
<dbReference type="InterPro" id="IPR025200">
    <property type="entry name" value="PPK_C_dom2"/>
</dbReference>
<feature type="binding site" evidence="7">
    <location>
        <position position="572"/>
    </location>
    <ligand>
        <name>ATP</name>
        <dbReference type="ChEBI" id="CHEBI:30616"/>
    </ligand>
</feature>
<dbReference type="PIRSF" id="PIRSF015589">
    <property type="entry name" value="PP_kinase"/>
    <property type="match status" value="1"/>
</dbReference>
<proteinExistence type="inferred from homology"/>
<dbReference type="InterPro" id="IPR001736">
    <property type="entry name" value="PLipase_D/transphosphatidylase"/>
</dbReference>
<dbReference type="SUPFAM" id="SSF56024">
    <property type="entry name" value="Phospholipase D/nuclease"/>
    <property type="match status" value="2"/>
</dbReference>
<dbReference type="InterPro" id="IPR025198">
    <property type="entry name" value="PPK_N_dom"/>
</dbReference>
<dbReference type="Pfam" id="PF13090">
    <property type="entry name" value="PP_kinase_C"/>
    <property type="match status" value="1"/>
</dbReference>
<evidence type="ECO:0000256" key="7">
    <source>
        <dbReference type="HAMAP-Rule" id="MF_00347"/>
    </source>
</evidence>
<name>A0AAE3ILF7_9BACT</name>
<dbReference type="Gene3D" id="3.30.870.10">
    <property type="entry name" value="Endonuclease Chain A"/>
    <property type="match status" value="2"/>
</dbReference>
<dbReference type="RefSeq" id="WP_263037330.1">
    <property type="nucleotide sequence ID" value="NZ_JAOTPL010000004.1"/>
</dbReference>
<evidence type="ECO:0000313" key="10">
    <source>
        <dbReference type="EMBL" id="MCU7693844.1"/>
    </source>
</evidence>
<comment type="catalytic activity">
    <reaction evidence="7 8">
        <text>[phosphate](n) + ATP = [phosphate](n+1) + ADP</text>
        <dbReference type="Rhea" id="RHEA:19573"/>
        <dbReference type="Rhea" id="RHEA-COMP:9859"/>
        <dbReference type="Rhea" id="RHEA-COMP:14280"/>
        <dbReference type="ChEBI" id="CHEBI:16838"/>
        <dbReference type="ChEBI" id="CHEBI:30616"/>
        <dbReference type="ChEBI" id="CHEBI:456216"/>
        <dbReference type="EC" id="2.7.4.1"/>
    </reaction>
</comment>
<evidence type="ECO:0000256" key="1">
    <source>
        <dbReference type="ARBA" id="ARBA00022553"/>
    </source>
</evidence>
<dbReference type="HAMAP" id="MF_00347">
    <property type="entry name" value="Polyphosphate_kinase"/>
    <property type="match status" value="1"/>
</dbReference>
<dbReference type="GO" id="GO:0046872">
    <property type="term" value="F:metal ion binding"/>
    <property type="evidence" value="ECO:0007669"/>
    <property type="project" value="UniProtKB-KW"/>
</dbReference>
<gene>
    <name evidence="10" type="primary">ppk1</name>
    <name evidence="7" type="synonym">ppk</name>
    <name evidence="10" type="ORF">OD355_04855</name>
</gene>
<evidence type="ECO:0000256" key="4">
    <source>
        <dbReference type="ARBA" id="ARBA00022777"/>
    </source>
</evidence>
<dbReference type="PANTHER" id="PTHR30218:SF0">
    <property type="entry name" value="POLYPHOSPHATE KINASE"/>
    <property type="match status" value="1"/>
</dbReference>
<dbReference type="EC" id="2.7.4.1" evidence="7 8"/>
<dbReference type="GO" id="GO:0005524">
    <property type="term" value="F:ATP binding"/>
    <property type="evidence" value="ECO:0007669"/>
    <property type="project" value="UniProtKB-KW"/>
</dbReference>
<comment type="function">
    <text evidence="7 8">Catalyzes the reversible transfer of the terminal phosphate of ATP to form a long-chain polyphosphate (polyP).</text>
</comment>
<dbReference type="GO" id="GO:0009358">
    <property type="term" value="C:polyphosphate kinase complex"/>
    <property type="evidence" value="ECO:0007669"/>
    <property type="project" value="InterPro"/>
</dbReference>
<dbReference type="NCBIfam" id="NF003917">
    <property type="entry name" value="PRK05443.1-1"/>
    <property type="match status" value="1"/>
</dbReference>
<feature type="domain" description="PLD phosphodiesterase" evidence="9">
    <location>
        <begin position="595"/>
        <end position="625"/>
    </location>
</feature>
<evidence type="ECO:0000256" key="8">
    <source>
        <dbReference type="RuleBase" id="RU003800"/>
    </source>
</evidence>
<evidence type="ECO:0000313" key="11">
    <source>
        <dbReference type="Proteomes" id="UP001209317"/>
    </source>
</evidence>
<feature type="binding site" evidence="7">
    <location>
        <position position="600"/>
    </location>
    <ligand>
        <name>ATP</name>
        <dbReference type="ChEBI" id="CHEBI:30616"/>
    </ligand>
</feature>